<accession>A0ABV7E2H8</accession>
<name>A0ABV7E2H8_9SPHN</name>
<dbReference type="InterPro" id="IPR050738">
    <property type="entry name" value="Sulfatase"/>
</dbReference>
<evidence type="ECO:0000313" key="7">
    <source>
        <dbReference type="Proteomes" id="UP001595456"/>
    </source>
</evidence>
<dbReference type="EMBL" id="JBHRST010000003">
    <property type="protein sequence ID" value="MFC3096723.1"/>
    <property type="molecule type" value="Genomic_DNA"/>
</dbReference>
<evidence type="ECO:0000256" key="3">
    <source>
        <dbReference type="ARBA" id="ARBA00022801"/>
    </source>
</evidence>
<keyword evidence="4" id="KW-0106">Calcium</keyword>
<dbReference type="InterPro" id="IPR017850">
    <property type="entry name" value="Alkaline_phosphatase_core_sf"/>
</dbReference>
<dbReference type="InterPro" id="IPR000917">
    <property type="entry name" value="Sulfatase_N"/>
</dbReference>
<comment type="similarity">
    <text evidence="1">Belongs to the sulfatase family.</text>
</comment>
<keyword evidence="3" id="KW-0378">Hydrolase</keyword>
<dbReference type="Gene3D" id="3.30.1120.10">
    <property type="match status" value="1"/>
</dbReference>
<sequence length="477" mass="52585">MSTQQPLFALTRRELVAGALGTAALAVPLPGKAHDSGRRPNFLFIMADDLGYADLSCYGRREYTTPVLDSLAAQGMKFTHGYANSAVCSATRVGLITGRYQYRLDVGLDEPLGRPGVGLEPHIPTLPSLLKAAGYRTALVGKWHLGLLPDFSPLKSGYDEFWGNRGGGVDYFTHRVNGNLDVWDGDVQVEATGYYTDLLADRSIRFIEERAGEPDTPWLLSLHLTAPHWPWQGNDAEGASESARIASKAPVPGELDIVHYDGGTMETYAAMMTNMDANIGRVLKRVAELGMEGDTVVVFTSDNGGERFSFNWPFTGIKTELLEGGIRVPFIVKWPGLTAPGSESDTPALSMDFLPTFLAAAGTAPHPDYPTDGMDLRPVLAGYATPQRDLFWRYRSKSQRALRRGRYKYLKINDNEFLFDIVADPMERGNLKDRMPDLFADLKSTYEAWNAGMLDDPAAPSYGFESRMLADHFAPIR</sequence>
<dbReference type="Pfam" id="PF00884">
    <property type="entry name" value="Sulfatase"/>
    <property type="match status" value="1"/>
</dbReference>
<keyword evidence="2" id="KW-0479">Metal-binding</keyword>
<organism evidence="6 7">
    <name type="scientific">Alteraurantiacibacter palmitatis</name>
    <dbReference type="NCBI Taxonomy" id="2054628"/>
    <lineage>
        <taxon>Bacteria</taxon>
        <taxon>Pseudomonadati</taxon>
        <taxon>Pseudomonadota</taxon>
        <taxon>Alphaproteobacteria</taxon>
        <taxon>Sphingomonadales</taxon>
        <taxon>Erythrobacteraceae</taxon>
        <taxon>Alteraurantiacibacter</taxon>
    </lineage>
</organism>
<dbReference type="SUPFAM" id="SSF53649">
    <property type="entry name" value="Alkaline phosphatase-like"/>
    <property type="match status" value="1"/>
</dbReference>
<dbReference type="Gene3D" id="3.40.720.10">
    <property type="entry name" value="Alkaline Phosphatase, subunit A"/>
    <property type="match status" value="1"/>
</dbReference>
<protein>
    <submittedName>
        <fullName evidence="6">Sulfatase</fullName>
    </submittedName>
</protein>
<dbReference type="PANTHER" id="PTHR42693:SF53">
    <property type="entry name" value="ENDO-4-O-SULFATASE"/>
    <property type="match status" value="1"/>
</dbReference>
<dbReference type="Proteomes" id="UP001595456">
    <property type="component" value="Unassembled WGS sequence"/>
</dbReference>
<keyword evidence="7" id="KW-1185">Reference proteome</keyword>
<dbReference type="PANTHER" id="PTHR42693">
    <property type="entry name" value="ARYLSULFATASE FAMILY MEMBER"/>
    <property type="match status" value="1"/>
</dbReference>
<reference evidence="7" key="1">
    <citation type="journal article" date="2019" name="Int. J. Syst. Evol. Microbiol.">
        <title>The Global Catalogue of Microorganisms (GCM) 10K type strain sequencing project: providing services to taxonomists for standard genome sequencing and annotation.</title>
        <authorList>
            <consortium name="The Broad Institute Genomics Platform"/>
            <consortium name="The Broad Institute Genome Sequencing Center for Infectious Disease"/>
            <person name="Wu L."/>
            <person name="Ma J."/>
        </authorList>
    </citation>
    <scope>NUCLEOTIDE SEQUENCE [LARGE SCALE GENOMIC DNA]</scope>
    <source>
        <strain evidence="7">KCTC 52607</strain>
    </source>
</reference>
<evidence type="ECO:0000256" key="4">
    <source>
        <dbReference type="ARBA" id="ARBA00022837"/>
    </source>
</evidence>
<feature type="domain" description="Sulfatase N-terminal" evidence="5">
    <location>
        <begin position="40"/>
        <end position="362"/>
    </location>
</feature>
<evidence type="ECO:0000259" key="5">
    <source>
        <dbReference type="Pfam" id="PF00884"/>
    </source>
</evidence>
<comment type="caution">
    <text evidence="6">The sequence shown here is derived from an EMBL/GenBank/DDBJ whole genome shotgun (WGS) entry which is preliminary data.</text>
</comment>
<evidence type="ECO:0000256" key="1">
    <source>
        <dbReference type="ARBA" id="ARBA00008779"/>
    </source>
</evidence>
<dbReference type="PROSITE" id="PS00149">
    <property type="entry name" value="SULFATASE_2"/>
    <property type="match status" value="1"/>
</dbReference>
<proteinExistence type="inferred from homology"/>
<gene>
    <name evidence="6" type="ORF">ACFODU_02760</name>
</gene>
<dbReference type="InterPro" id="IPR024607">
    <property type="entry name" value="Sulfatase_CS"/>
</dbReference>
<dbReference type="RefSeq" id="WP_336927387.1">
    <property type="nucleotide sequence ID" value="NZ_JBANRO010000013.1"/>
</dbReference>
<evidence type="ECO:0000313" key="6">
    <source>
        <dbReference type="EMBL" id="MFC3096723.1"/>
    </source>
</evidence>
<evidence type="ECO:0000256" key="2">
    <source>
        <dbReference type="ARBA" id="ARBA00022723"/>
    </source>
</evidence>